<comment type="similarity">
    <text evidence="5">Belongs to the SAT4 family.</text>
</comment>
<dbReference type="InterPro" id="IPR049326">
    <property type="entry name" value="Rhodopsin_dom_fungi"/>
</dbReference>
<evidence type="ECO:0000256" key="5">
    <source>
        <dbReference type="ARBA" id="ARBA00038359"/>
    </source>
</evidence>
<feature type="transmembrane region" description="Helical" evidence="7">
    <location>
        <begin position="42"/>
        <end position="58"/>
    </location>
</feature>
<feature type="transmembrane region" description="Helical" evidence="7">
    <location>
        <begin position="241"/>
        <end position="263"/>
    </location>
</feature>
<keyword evidence="10" id="KW-1185">Reference proteome</keyword>
<evidence type="ECO:0000256" key="3">
    <source>
        <dbReference type="ARBA" id="ARBA00022989"/>
    </source>
</evidence>
<keyword evidence="3 7" id="KW-1133">Transmembrane helix</keyword>
<evidence type="ECO:0000256" key="1">
    <source>
        <dbReference type="ARBA" id="ARBA00004141"/>
    </source>
</evidence>
<gene>
    <name evidence="9" type="ORF">BT63DRAFT_321328</name>
</gene>
<dbReference type="EMBL" id="MU004238">
    <property type="protein sequence ID" value="KAF2666864.1"/>
    <property type="molecule type" value="Genomic_DNA"/>
</dbReference>
<feature type="transmembrane region" description="Helical" evidence="7">
    <location>
        <begin position="12"/>
        <end position="30"/>
    </location>
</feature>
<feature type="transmembrane region" description="Helical" evidence="7">
    <location>
        <begin position="95"/>
        <end position="116"/>
    </location>
</feature>
<keyword evidence="4 7" id="KW-0472">Membrane</keyword>
<feature type="region of interest" description="Disordered" evidence="6">
    <location>
        <begin position="283"/>
        <end position="335"/>
    </location>
</feature>
<dbReference type="OrthoDB" id="3903189at2759"/>
<accession>A0A6A6U7C5</accession>
<proteinExistence type="inferred from homology"/>
<dbReference type="GO" id="GO:0016020">
    <property type="term" value="C:membrane"/>
    <property type="evidence" value="ECO:0007669"/>
    <property type="project" value="UniProtKB-SubCell"/>
</dbReference>
<feature type="region of interest" description="Disordered" evidence="6">
    <location>
        <begin position="366"/>
        <end position="407"/>
    </location>
</feature>
<evidence type="ECO:0000256" key="6">
    <source>
        <dbReference type="SAM" id="MobiDB-lite"/>
    </source>
</evidence>
<keyword evidence="2 7" id="KW-0812">Transmembrane</keyword>
<dbReference type="AlphaFoldDB" id="A0A6A6U7C5"/>
<organism evidence="9 10">
    <name type="scientific">Microthyrium microscopicum</name>
    <dbReference type="NCBI Taxonomy" id="703497"/>
    <lineage>
        <taxon>Eukaryota</taxon>
        <taxon>Fungi</taxon>
        <taxon>Dikarya</taxon>
        <taxon>Ascomycota</taxon>
        <taxon>Pezizomycotina</taxon>
        <taxon>Dothideomycetes</taxon>
        <taxon>Dothideomycetes incertae sedis</taxon>
        <taxon>Microthyriales</taxon>
        <taxon>Microthyriaceae</taxon>
        <taxon>Microthyrium</taxon>
    </lineage>
</organism>
<dbReference type="PANTHER" id="PTHR33048:SF149">
    <property type="entry name" value="UBID FAMILY DECARBOXYLASE"/>
    <property type="match status" value="1"/>
</dbReference>
<evidence type="ECO:0000313" key="9">
    <source>
        <dbReference type="EMBL" id="KAF2666864.1"/>
    </source>
</evidence>
<dbReference type="Proteomes" id="UP000799302">
    <property type="component" value="Unassembled WGS sequence"/>
</dbReference>
<feature type="transmembrane region" description="Helical" evidence="7">
    <location>
        <begin position="128"/>
        <end position="149"/>
    </location>
</feature>
<feature type="domain" description="Rhodopsin" evidence="8">
    <location>
        <begin position="23"/>
        <end position="265"/>
    </location>
</feature>
<reference evidence="9" key="1">
    <citation type="journal article" date="2020" name="Stud. Mycol.">
        <title>101 Dothideomycetes genomes: a test case for predicting lifestyles and emergence of pathogens.</title>
        <authorList>
            <person name="Haridas S."/>
            <person name="Albert R."/>
            <person name="Binder M."/>
            <person name="Bloem J."/>
            <person name="Labutti K."/>
            <person name="Salamov A."/>
            <person name="Andreopoulos B."/>
            <person name="Baker S."/>
            <person name="Barry K."/>
            <person name="Bills G."/>
            <person name="Bluhm B."/>
            <person name="Cannon C."/>
            <person name="Castanera R."/>
            <person name="Culley D."/>
            <person name="Daum C."/>
            <person name="Ezra D."/>
            <person name="Gonzalez J."/>
            <person name="Henrissat B."/>
            <person name="Kuo A."/>
            <person name="Liang C."/>
            <person name="Lipzen A."/>
            <person name="Lutzoni F."/>
            <person name="Magnuson J."/>
            <person name="Mondo S."/>
            <person name="Nolan M."/>
            <person name="Ohm R."/>
            <person name="Pangilinan J."/>
            <person name="Park H.-J."/>
            <person name="Ramirez L."/>
            <person name="Alfaro M."/>
            <person name="Sun H."/>
            <person name="Tritt A."/>
            <person name="Yoshinaga Y."/>
            <person name="Zwiers L.-H."/>
            <person name="Turgeon B."/>
            <person name="Goodwin S."/>
            <person name="Spatafora J."/>
            <person name="Crous P."/>
            <person name="Grigoriev I."/>
        </authorList>
    </citation>
    <scope>NUCLEOTIDE SEQUENCE</scope>
    <source>
        <strain evidence="9">CBS 115976</strain>
    </source>
</reference>
<dbReference type="InterPro" id="IPR052337">
    <property type="entry name" value="SAT4-like"/>
</dbReference>
<protein>
    <recommendedName>
        <fullName evidence="8">Rhodopsin domain-containing protein</fullName>
    </recommendedName>
</protein>
<feature type="region of interest" description="Disordered" evidence="6">
    <location>
        <begin position="421"/>
        <end position="446"/>
    </location>
</feature>
<evidence type="ECO:0000256" key="7">
    <source>
        <dbReference type="SAM" id="Phobius"/>
    </source>
</evidence>
<name>A0A6A6U7C5_9PEZI</name>
<evidence type="ECO:0000313" key="10">
    <source>
        <dbReference type="Proteomes" id="UP000799302"/>
    </source>
</evidence>
<sequence>MGLPLVVESWIWYSICTLVVIFRIISRTLHVKSILRLQIDDWMIIVALASHTAFIAAINKESHYSSNLIAPGENVNTFSAAERASRIYGSKLTVVVEQLQCLTVWLVKSCLVILYYRLTKSLRLNKFVIALGVYVLVGFIVMEILYFGVWCRPFHNYWALPTPSKQCDAATNHLITNAVFNISSDVIMLCIAFSLFVGNNLAWNRKLILGGVFGLGIFSILSAVLNKYYSFTHPFGSQWTFWYVRESSTALIVANIPFTWTLLRRMFKLGAFHNDDTVSTIKYHSQRSARGRTAPKIAPGNGTRKTNSHSHSHTSSDLNSPTRTRHPSLSVDVSKAKNWRQQGVYGREDADALGIDPWDFGNEGIEPVEGETKSDNVSIAHTDASPKSQRARRLRDEEAQSSMQASLSPTYHDFLQMLHDENEPNHLHDVHEKEEESEAAREAEPV</sequence>
<comment type="subcellular location">
    <subcellularLocation>
        <location evidence="1">Membrane</location>
        <topology evidence="1">Multi-pass membrane protein</topology>
    </subcellularLocation>
</comment>
<evidence type="ECO:0000256" key="4">
    <source>
        <dbReference type="ARBA" id="ARBA00023136"/>
    </source>
</evidence>
<evidence type="ECO:0000259" key="8">
    <source>
        <dbReference type="Pfam" id="PF20684"/>
    </source>
</evidence>
<dbReference type="Pfam" id="PF20684">
    <property type="entry name" value="Fung_rhodopsin"/>
    <property type="match status" value="1"/>
</dbReference>
<feature type="transmembrane region" description="Helical" evidence="7">
    <location>
        <begin position="178"/>
        <end position="198"/>
    </location>
</feature>
<feature type="transmembrane region" description="Helical" evidence="7">
    <location>
        <begin position="207"/>
        <end position="229"/>
    </location>
</feature>
<evidence type="ECO:0000256" key="2">
    <source>
        <dbReference type="ARBA" id="ARBA00022692"/>
    </source>
</evidence>
<dbReference type="PANTHER" id="PTHR33048">
    <property type="entry name" value="PTH11-LIKE INTEGRAL MEMBRANE PROTEIN (AFU_ORTHOLOGUE AFUA_5G11245)"/>
    <property type="match status" value="1"/>
</dbReference>